<dbReference type="EMBL" id="JAHFZB010000011">
    <property type="protein sequence ID" value="KAK6484202.1"/>
    <property type="molecule type" value="Genomic_DNA"/>
</dbReference>
<protein>
    <submittedName>
        <fullName evidence="2">Uncharacterized protein</fullName>
    </submittedName>
</protein>
<dbReference type="Proteomes" id="UP001369086">
    <property type="component" value="Unassembled WGS sequence"/>
</dbReference>
<organism evidence="2 3">
    <name type="scientific">Huso huso</name>
    <name type="common">Beluga</name>
    <name type="synonym">Acipenser huso</name>
    <dbReference type="NCBI Taxonomy" id="61971"/>
    <lineage>
        <taxon>Eukaryota</taxon>
        <taxon>Metazoa</taxon>
        <taxon>Chordata</taxon>
        <taxon>Craniata</taxon>
        <taxon>Vertebrata</taxon>
        <taxon>Euteleostomi</taxon>
        <taxon>Actinopterygii</taxon>
        <taxon>Chondrostei</taxon>
        <taxon>Acipenseriformes</taxon>
        <taxon>Acipenseridae</taxon>
        <taxon>Huso</taxon>
    </lineage>
</organism>
<sequence length="106" mass="11836">MKLVLTVALVSVIILNTMGELIGGFKSDLDLKNRRAFFTKKSLPFRSEEVLHSELSDCILEKCFLLGEECTRGHDVDMRLSEALCVAGFRLCATSCLTRRGPQRSV</sequence>
<name>A0ABR0ZHC3_HUSHU</name>
<keyword evidence="3" id="KW-1185">Reference proteome</keyword>
<evidence type="ECO:0000256" key="1">
    <source>
        <dbReference type="SAM" id="SignalP"/>
    </source>
</evidence>
<proteinExistence type="predicted"/>
<reference evidence="2 3" key="1">
    <citation type="submission" date="2021-05" db="EMBL/GenBank/DDBJ databases">
        <authorList>
            <person name="Zahm M."/>
            <person name="Klopp C."/>
            <person name="Cabau C."/>
            <person name="Kuhl H."/>
            <person name="Suciu R."/>
            <person name="Ciorpac M."/>
            <person name="Holostenco D."/>
            <person name="Gessner J."/>
            <person name="Wuertz S."/>
            <person name="Hohne C."/>
            <person name="Stock M."/>
            <person name="Gislard M."/>
            <person name="Lluch J."/>
            <person name="Milhes M."/>
            <person name="Lampietro C."/>
            <person name="Lopez Roques C."/>
            <person name="Donnadieu C."/>
            <person name="Du K."/>
            <person name="Schartl M."/>
            <person name="Guiguen Y."/>
        </authorList>
    </citation>
    <scope>NUCLEOTIDE SEQUENCE [LARGE SCALE GENOMIC DNA]</scope>
    <source>
        <strain evidence="2">Hh-F2</strain>
        <tissue evidence="2">Blood</tissue>
    </source>
</reference>
<evidence type="ECO:0000313" key="3">
    <source>
        <dbReference type="Proteomes" id="UP001369086"/>
    </source>
</evidence>
<feature type="signal peptide" evidence="1">
    <location>
        <begin position="1"/>
        <end position="19"/>
    </location>
</feature>
<keyword evidence="1" id="KW-0732">Signal</keyword>
<evidence type="ECO:0000313" key="2">
    <source>
        <dbReference type="EMBL" id="KAK6484202.1"/>
    </source>
</evidence>
<feature type="chain" id="PRO_5045324523" evidence="1">
    <location>
        <begin position="20"/>
        <end position="106"/>
    </location>
</feature>
<accession>A0ABR0ZHC3</accession>
<gene>
    <name evidence="2" type="ORF">HHUSO_G13924</name>
</gene>
<comment type="caution">
    <text evidence="2">The sequence shown here is derived from an EMBL/GenBank/DDBJ whole genome shotgun (WGS) entry which is preliminary data.</text>
</comment>